<keyword evidence="3" id="KW-0547">Nucleotide-binding</keyword>
<dbReference type="Proteomes" id="UP000232323">
    <property type="component" value="Unassembled WGS sequence"/>
</dbReference>
<dbReference type="PANTHER" id="PTHR24223:SF453">
    <property type="entry name" value="ABC TRANSPORTER"/>
    <property type="match status" value="1"/>
</dbReference>
<evidence type="ECO:0000256" key="2">
    <source>
        <dbReference type="ARBA" id="ARBA00022692"/>
    </source>
</evidence>
<evidence type="ECO:0000256" key="4">
    <source>
        <dbReference type="ARBA" id="ARBA00022840"/>
    </source>
</evidence>
<dbReference type="Pfam" id="PF00664">
    <property type="entry name" value="ABC_membrane"/>
    <property type="match status" value="1"/>
</dbReference>
<dbReference type="GO" id="GO:0140359">
    <property type="term" value="F:ABC-type transporter activity"/>
    <property type="evidence" value="ECO:0007669"/>
    <property type="project" value="InterPro"/>
</dbReference>
<dbReference type="OrthoDB" id="538003at2759"/>
<evidence type="ECO:0000259" key="8">
    <source>
        <dbReference type="PROSITE" id="PS50929"/>
    </source>
</evidence>
<keyword evidence="4" id="KW-0067">ATP-binding</keyword>
<dbReference type="AlphaFoldDB" id="A0A250XGV0"/>
<dbReference type="STRING" id="1157962.A0A250XGV0"/>
<dbReference type="InterPro" id="IPR050173">
    <property type="entry name" value="ABC_transporter_C-like"/>
</dbReference>
<protein>
    <recommendedName>
        <fullName evidence="8">ABC transmembrane type-1 domain-containing protein</fullName>
    </recommendedName>
</protein>
<evidence type="ECO:0000256" key="1">
    <source>
        <dbReference type="ARBA" id="ARBA00022448"/>
    </source>
</evidence>
<evidence type="ECO:0000256" key="3">
    <source>
        <dbReference type="ARBA" id="ARBA00022741"/>
    </source>
</evidence>
<sequence length="239" mass="27097">MKADKKEIPASRRGPAGANAFAYFIYSWVNPFIDLAWKRELLEQDAYMILPTEQDSYKLAEDFEQALQKEWAAAVQRPAKKQRNVLTCPTLRALIRLWWPNVMLQLFWASVEVGARLTSPVLLQQLLIYFIALANHESPPARTGWLYAMGLGLTSFVMLSHHILYFLGYRMGILQKVQVTAAVHTKLLRLNLASITAISAGQVVNLVSNDARRFDDYAQHLPWLVLAPLELGMVETPVC</sequence>
<feature type="domain" description="ABC transmembrane type-1" evidence="8">
    <location>
        <begin position="106"/>
        <end position="231"/>
    </location>
</feature>
<evidence type="ECO:0000313" key="10">
    <source>
        <dbReference type="Proteomes" id="UP000232323"/>
    </source>
</evidence>
<feature type="transmembrane region" description="Helical" evidence="7">
    <location>
        <begin position="144"/>
        <end position="167"/>
    </location>
</feature>
<keyword evidence="2 7" id="KW-0812">Transmembrane</keyword>
<evidence type="ECO:0000256" key="6">
    <source>
        <dbReference type="ARBA" id="ARBA00023136"/>
    </source>
</evidence>
<keyword evidence="1" id="KW-0813">Transport</keyword>
<dbReference type="GO" id="GO:0005524">
    <property type="term" value="F:ATP binding"/>
    <property type="evidence" value="ECO:0007669"/>
    <property type="project" value="UniProtKB-KW"/>
</dbReference>
<comment type="caution">
    <text evidence="9">The sequence shown here is derived from an EMBL/GenBank/DDBJ whole genome shotgun (WGS) entry which is preliminary data.</text>
</comment>
<reference evidence="9 10" key="1">
    <citation type="submission" date="2017-08" db="EMBL/GenBank/DDBJ databases">
        <title>Acidophilic green algal genome provides insights into adaptation to an acidic environment.</title>
        <authorList>
            <person name="Hirooka S."/>
            <person name="Hirose Y."/>
            <person name="Kanesaki Y."/>
            <person name="Higuchi S."/>
            <person name="Fujiwara T."/>
            <person name="Onuma R."/>
            <person name="Era A."/>
            <person name="Ohbayashi R."/>
            <person name="Uzuka A."/>
            <person name="Nozaki H."/>
            <person name="Yoshikawa H."/>
            <person name="Miyagishima S.Y."/>
        </authorList>
    </citation>
    <scope>NUCLEOTIDE SEQUENCE [LARGE SCALE GENOMIC DNA]</scope>
    <source>
        <strain evidence="9 10">NIES-2499</strain>
    </source>
</reference>
<dbReference type="Gene3D" id="1.20.1560.10">
    <property type="entry name" value="ABC transporter type 1, transmembrane domain"/>
    <property type="match status" value="1"/>
</dbReference>
<evidence type="ECO:0000256" key="7">
    <source>
        <dbReference type="SAM" id="Phobius"/>
    </source>
</evidence>
<keyword evidence="6 7" id="KW-0472">Membrane</keyword>
<organism evidence="9 10">
    <name type="scientific">Chlamydomonas eustigma</name>
    <dbReference type="NCBI Taxonomy" id="1157962"/>
    <lineage>
        <taxon>Eukaryota</taxon>
        <taxon>Viridiplantae</taxon>
        <taxon>Chlorophyta</taxon>
        <taxon>core chlorophytes</taxon>
        <taxon>Chlorophyceae</taxon>
        <taxon>CS clade</taxon>
        <taxon>Chlamydomonadales</taxon>
        <taxon>Chlamydomonadaceae</taxon>
        <taxon>Chlamydomonas</taxon>
    </lineage>
</organism>
<name>A0A250XGV0_9CHLO</name>
<accession>A0A250XGV0</accession>
<gene>
    <name evidence="9" type="ORF">CEUSTIGMA_g9567.t1</name>
</gene>
<dbReference type="EMBL" id="BEGY01000076">
    <property type="protein sequence ID" value="GAX82139.1"/>
    <property type="molecule type" value="Genomic_DNA"/>
</dbReference>
<evidence type="ECO:0000313" key="9">
    <source>
        <dbReference type="EMBL" id="GAX82139.1"/>
    </source>
</evidence>
<proteinExistence type="predicted"/>
<keyword evidence="5 7" id="KW-1133">Transmembrane helix</keyword>
<dbReference type="PANTHER" id="PTHR24223">
    <property type="entry name" value="ATP-BINDING CASSETTE SUB-FAMILY C"/>
    <property type="match status" value="1"/>
</dbReference>
<dbReference type="InterPro" id="IPR036640">
    <property type="entry name" value="ABC1_TM_sf"/>
</dbReference>
<evidence type="ECO:0000256" key="5">
    <source>
        <dbReference type="ARBA" id="ARBA00022989"/>
    </source>
</evidence>
<feature type="transmembrane region" description="Helical" evidence="7">
    <location>
        <begin position="113"/>
        <end position="132"/>
    </location>
</feature>
<dbReference type="PROSITE" id="PS50929">
    <property type="entry name" value="ABC_TM1F"/>
    <property type="match status" value="1"/>
</dbReference>
<dbReference type="InterPro" id="IPR011527">
    <property type="entry name" value="ABC1_TM_dom"/>
</dbReference>
<dbReference type="SUPFAM" id="SSF90123">
    <property type="entry name" value="ABC transporter transmembrane region"/>
    <property type="match status" value="1"/>
</dbReference>
<keyword evidence="10" id="KW-1185">Reference proteome</keyword>
<dbReference type="GO" id="GO:0016020">
    <property type="term" value="C:membrane"/>
    <property type="evidence" value="ECO:0007669"/>
    <property type="project" value="InterPro"/>
</dbReference>